<gene>
    <name evidence="1" type="ORF">AWC08_14730</name>
</gene>
<dbReference type="SUPFAM" id="SSF56112">
    <property type="entry name" value="Protein kinase-like (PK-like)"/>
    <property type="match status" value="1"/>
</dbReference>
<sequence>MPMRSVLCGERDEVMTANQPIAPDAATAHIPYLWTEPRSPSGAALVAGATIASGRIRLLLFYGESAHLQFWQAADTVTGQHLAITVVDPENELPTGTVDAILSRTARLRGIDSPSVATVIDVGRDYCGGVVVSEWIRGATLKEVANTNPSPIGVADAVLSLAEATEAGHRAGLTLSVDHPARIRVSVDGRAVLAFPGTLPDATPPDDLRGIGAVMYALLVNRWPFESKAVQQDWHITATDAQGRIQEPAAANPRIPFLVSSTAAALVRDGENIRSAKTITTLLREASADAKNSAGPGPGRERPALPPPGHYAAFGNFGPAERADYARRQLLKTCLGTAAAVVLVLLITFATTISDVVGTFDTQAGMNGDKLGLHPSVPPPGPSLVAANPAPVKVLKASVFSPGGAPDNPGSAGLATDGDPATAWSTDTYFDPEPFPKFKDGVGLLLQLAEPTTLSAVTVDLNSSGTVVQIRAASNATPAKVGDTTELSPPAALQPGHHVIPVTSSAATTFVLFWIGTLGTTGGRSHADISELTVQSAVQLR</sequence>
<protein>
    <submittedName>
        <fullName evidence="1">Uncharacterized protein</fullName>
    </submittedName>
</protein>
<dbReference type="AlphaFoldDB" id="A0A1X1XAH6"/>
<accession>A0A1X1XAH6</accession>
<name>A0A1X1XAH6_MYCGO</name>
<keyword evidence="2" id="KW-1185">Reference proteome</keyword>
<evidence type="ECO:0000313" key="2">
    <source>
        <dbReference type="Proteomes" id="UP000193928"/>
    </source>
</evidence>
<dbReference type="Proteomes" id="UP000193928">
    <property type="component" value="Unassembled WGS sequence"/>
</dbReference>
<dbReference type="EMBL" id="LQOY01000019">
    <property type="protein sequence ID" value="ORV95713.1"/>
    <property type="molecule type" value="Genomic_DNA"/>
</dbReference>
<evidence type="ECO:0000313" key="1">
    <source>
        <dbReference type="EMBL" id="ORV95713.1"/>
    </source>
</evidence>
<dbReference type="Gene3D" id="1.10.510.10">
    <property type="entry name" value="Transferase(Phosphotransferase) domain 1"/>
    <property type="match status" value="1"/>
</dbReference>
<dbReference type="CDD" id="cd13973">
    <property type="entry name" value="PK_MviN-like"/>
    <property type="match status" value="1"/>
</dbReference>
<dbReference type="InterPro" id="IPR011009">
    <property type="entry name" value="Kinase-like_dom_sf"/>
</dbReference>
<proteinExistence type="predicted"/>
<organism evidence="1 2">
    <name type="scientific">Mycobacterium gordonae</name>
    <dbReference type="NCBI Taxonomy" id="1778"/>
    <lineage>
        <taxon>Bacteria</taxon>
        <taxon>Bacillati</taxon>
        <taxon>Actinomycetota</taxon>
        <taxon>Actinomycetes</taxon>
        <taxon>Mycobacteriales</taxon>
        <taxon>Mycobacteriaceae</taxon>
        <taxon>Mycobacterium</taxon>
    </lineage>
</organism>
<comment type="caution">
    <text evidence="1">The sequence shown here is derived from an EMBL/GenBank/DDBJ whole genome shotgun (WGS) entry which is preliminary data.</text>
</comment>
<reference evidence="1 2" key="1">
    <citation type="submission" date="2016-01" db="EMBL/GenBank/DDBJ databases">
        <title>The new phylogeny of the genus Mycobacterium.</title>
        <authorList>
            <person name="Tarcisio F."/>
            <person name="Conor M."/>
            <person name="Antonella G."/>
            <person name="Elisabetta G."/>
            <person name="Giulia F.S."/>
            <person name="Sara T."/>
            <person name="Anna F."/>
            <person name="Clotilde B."/>
            <person name="Roberto B."/>
            <person name="Veronica D.S."/>
            <person name="Fabio R."/>
            <person name="Monica P."/>
            <person name="Olivier J."/>
            <person name="Enrico T."/>
            <person name="Nicola S."/>
        </authorList>
    </citation>
    <scope>NUCLEOTIDE SEQUENCE [LARGE SCALE GENOMIC DNA]</scope>
    <source>
        <strain evidence="1 2">DSM 44160</strain>
    </source>
</reference>
<dbReference type="Gene3D" id="3.30.200.20">
    <property type="entry name" value="Phosphorylase Kinase, domain 1"/>
    <property type="match status" value="1"/>
</dbReference>